<reference evidence="1 2" key="1">
    <citation type="journal article" date="2017" name="Genome Announc.">
        <title>Complete Genome Sequence of Burkholderia stabilis FERMP-21014.</title>
        <authorList>
            <person name="Konishi K."/>
            <person name="Kumagai T."/>
            <person name="Sakasegawa S."/>
            <person name="Tamura T."/>
        </authorList>
    </citation>
    <scope>NUCLEOTIDE SEQUENCE [LARGE SCALE GENOMIC DNA]</scope>
    <source>
        <strain evidence="1 2">FERMP-21014</strain>
    </source>
</reference>
<evidence type="ECO:0000313" key="2">
    <source>
        <dbReference type="Proteomes" id="UP000218432"/>
    </source>
</evidence>
<proteinExistence type="predicted"/>
<sequence length="30" mass="3512">MTILCFYDYVCEDDDAIDDGRRAERSIRGL</sequence>
<evidence type="ECO:0000313" key="1">
    <source>
        <dbReference type="EMBL" id="BAX63591.1"/>
    </source>
</evidence>
<gene>
    <name evidence="1" type="ORF">BSFP_064640</name>
</gene>
<dbReference type="EMBL" id="AP018113">
    <property type="protein sequence ID" value="BAX63591.1"/>
    <property type="molecule type" value="Genomic_DNA"/>
</dbReference>
<dbReference type="AlphaFoldDB" id="A0A1Y1BUV1"/>
<dbReference type="Proteomes" id="UP000218432">
    <property type="component" value="Chromosome 3"/>
</dbReference>
<organism evidence="1 2">
    <name type="scientific">Burkholderia stabilis</name>
    <dbReference type="NCBI Taxonomy" id="95485"/>
    <lineage>
        <taxon>Bacteria</taxon>
        <taxon>Pseudomonadati</taxon>
        <taxon>Pseudomonadota</taxon>
        <taxon>Betaproteobacteria</taxon>
        <taxon>Burkholderiales</taxon>
        <taxon>Burkholderiaceae</taxon>
        <taxon>Burkholderia</taxon>
        <taxon>Burkholderia cepacia complex</taxon>
    </lineage>
</organism>
<accession>A0A1Y1BUV1</accession>
<name>A0A1Y1BUV1_9BURK</name>
<protein>
    <submittedName>
        <fullName evidence="1">Uncharacterized protein</fullName>
    </submittedName>
</protein>